<dbReference type="Proteomes" id="UP001153678">
    <property type="component" value="Unassembled WGS sequence"/>
</dbReference>
<proteinExistence type="predicted"/>
<keyword evidence="4 6" id="KW-0472">Membrane</keyword>
<dbReference type="PRINTS" id="PR00259">
    <property type="entry name" value="TMFOUR"/>
</dbReference>
<dbReference type="GO" id="GO:0005886">
    <property type="term" value="C:plasma membrane"/>
    <property type="evidence" value="ECO:0007669"/>
    <property type="project" value="TreeGrafter"/>
</dbReference>
<keyword evidence="8" id="KW-1185">Reference proteome</keyword>
<dbReference type="Pfam" id="PF00335">
    <property type="entry name" value="Tetraspanin"/>
    <property type="match status" value="1"/>
</dbReference>
<dbReference type="OrthoDB" id="71600at2759"/>
<feature type="compositionally biased region" description="Polar residues" evidence="5">
    <location>
        <begin position="236"/>
        <end position="246"/>
    </location>
</feature>
<feature type="transmembrane region" description="Helical" evidence="6">
    <location>
        <begin position="176"/>
        <end position="201"/>
    </location>
</feature>
<dbReference type="InterPro" id="IPR008952">
    <property type="entry name" value="Tetraspanin_EC2_sf"/>
</dbReference>
<gene>
    <name evidence="7" type="ORF">FWILDA_LOCUS13729</name>
</gene>
<organism evidence="7 8">
    <name type="scientific">Funneliformis geosporum</name>
    <dbReference type="NCBI Taxonomy" id="1117311"/>
    <lineage>
        <taxon>Eukaryota</taxon>
        <taxon>Fungi</taxon>
        <taxon>Fungi incertae sedis</taxon>
        <taxon>Mucoromycota</taxon>
        <taxon>Glomeromycotina</taxon>
        <taxon>Glomeromycetes</taxon>
        <taxon>Glomerales</taxon>
        <taxon>Glomeraceae</taxon>
        <taxon>Funneliformis</taxon>
    </lineage>
</organism>
<protein>
    <submittedName>
        <fullName evidence="7">3912_t:CDS:1</fullName>
    </submittedName>
</protein>
<keyword evidence="3 6" id="KW-1133">Transmembrane helix</keyword>
<evidence type="ECO:0000256" key="3">
    <source>
        <dbReference type="ARBA" id="ARBA00022989"/>
    </source>
</evidence>
<name>A0A9W4WVG3_9GLOM</name>
<evidence type="ECO:0000256" key="6">
    <source>
        <dbReference type="SAM" id="Phobius"/>
    </source>
</evidence>
<evidence type="ECO:0000313" key="8">
    <source>
        <dbReference type="Proteomes" id="UP001153678"/>
    </source>
</evidence>
<dbReference type="AlphaFoldDB" id="A0A9W4WVG3"/>
<feature type="transmembrane region" description="Helical" evidence="6">
    <location>
        <begin position="15"/>
        <end position="38"/>
    </location>
</feature>
<evidence type="ECO:0000256" key="2">
    <source>
        <dbReference type="ARBA" id="ARBA00022692"/>
    </source>
</evidence>
<evidence type="ECO:0000313" key="7">
    <source>
        <dbReference type="EMBL" id="CAI2188737.1"/>
    </source>
</evidence>
<dbReference type="SUPFAM" id="SSF48652">
    <property type="entry name" value="Tetraspanin"/>
    <property type="match status" value="1"/>
</dbReference>
<comment type="subcellular location">
    <subcellularLocation>
        <location evidence="1">Membrane</location>
        <topology evidence="1">Multi-pass membrane protein</topology>
    </subcellularLocation>
</comment>
<sequence>MGSGGSLTLASGRMFMIFANTLTTIAGLILIGLGLYGVFSSEIRLYSSEIPIATIVLGFLVLLISITGCCGAIAENRPILVTVSFTTQIIFAAVILADRANVEDILNNAWQKAYDDHPSIIRDVEDEYSCCGFRNVTDRAVPKSSPDACVNSPWFGYDRPCLDNLSRAYRSHHTMLGVWGIILAIIQILALISSYILIAFLPNARERENQYLSEHDRIVRGHGGAGGKTLRPHEIGQQSSSVYGST</sequence>
<dbReference type="PANTHER" id="PTHR19282">
    <property type="entry name" value="TETRASPANIN"/>
    <property type="match status" value="1"/>
</dbReference>
<dbReference type="PANTHER" id="PTHR19282:SF544">
    <property type="entry name" value="TETRASPANIN"/>
    <property type="match status" value="1"/>
</dbReference>
<feature type="transmembrane region" description="Helical" evidence="6">
    <location>
        <begin position="50"/>
        <end position="74"/>
    </location>
</feature>
<comment type="caution">
    <text evidence="7">The sequence shown here is derived from an EMBL/GenBank/DDBJ whole genome shotgun (WGS) entry which is preliminary data.</text>
</comment>
<feature type="transmembrane region" description="Helical" evidence="6">
    <location>
        <begin position="80"/>
        <end position="97"/>
    </location>
</feature>
<dbReference type="EMBL" id="CAMKVN010005374">
    <property type="protein sequence ID" value="CAI2188737.1"/>
    <property type="molecule type" value="Genomic_DNA"/>
</dbReference>
<dbReference type="InterPro" id="IPR018499">
    <property type="entry name" value="Tetraspanin/Peripherin"/>
</dbReference>
<feature type="region of interest" description="Disordered" evidence="5">
    <location>
        <begin position="222"/>
        <end position="246"/>
    </location>
</feature>
<keyword evidence="2 6" id="KW-0812">Transmembrane</keyword>
<evidence type="ECO:0000256" key="4">
    <source>
        <dbReference type="ARBA" id="ARBA00023136"/>
    </source>
</evidence>
<reference evidence="7" key="1">
    <citation type="submission" date="2022-08" db="EMBL/GenBank/DDBJ databases">
        <authorList>
            <person name="Kallberg Y."/>
            <person name="Tangrot J."/>
            <person name="Rosling A."/>
        </authorList>
    </citation>
    <scope>NUCLEOTIDE SEQUENCE</scope>
    <source>
        <strain evidence="7">Wild A</strain>
    </source>
</reference>
<accession>A0A9W4WVG3</accession>
<evidence type="ECO:0000256" key="1">
    <source>
        <dbReference type="ARBA" id="ARBA00004141"/>
    </source>
</evidence>
<evidence type="ECO:0000256" key="5">
    <source>
        <dbReference type="SAM" id="MobiDB-lite"/>
    </source>
</evidence>